<organism evidence="4 5">
    <name type="scientific">Cirrhinus molitorella</name>
    <name type="common">mud carp</name>
    <dbReference type="NCBI Taxonomy" id="172907"/>
    <lineage>
        <taxon>Eukaryota</taxon>
        <taxon>Metazoa</taxon>
        <taxon>Chordata</taxon>
        <taxon>Craniata</taxon>
        <taxon>Vertebrata</taxon>
        <taxon>Euteleostomi</taxon>
        <taxon>Actinopterygii</taxon>
        <taxon>Neopterygii</taxon>
        <taxon>Teleostei</taxon>
        <taxon>Ostariophysi</taxon>
        <taxon>Cypriniformes</taxon>
        <taxon>Cyprinidae</taxon>
        <taxon>Labeoninae</taxon>
        <taxon>Labeonini</taxon>
        <taxon>Cirrhinus</taxon>
    </lineage>
</organism>
<dbReference type="PANTHER" id="PTHR47049:SF7">
    <property type="entry name" value="PIEZO-TYPE MECHANOSENSITIVE ION CHANNEL COMPONENT 2 ISOFORM X1"/>
    <property type="match status" value="1"/>
</dbReference>
<sequence length="341" mass="39755">MLLIQFSTMIVDRALYLRKTLLGKCVFQVVLVFGIHFWMFFILPGVTERRFNRNRVAQLWYFVKCIYFGLSAYQIKCGYPNRVLGNFLTKNHNYFNLFLFQGFRLVPFLTELRAVMDWVWTDTTLSLSSWICVEDIYANIFILKCWREAEKKYPHRRGQRKKKVVKYTMGGFIIFALICIVWFPLLFMSLVKSVAGVTNQPLDVSIQLSIFGYEPLFTMSAQEHNLIPYSQSAFQKMSSHFATYPSAMQFIVNYMAEDIVTAKVKSDASRLWNVSPASRDAMIYELSNSSHFYITLRWTLQRNASLVINAEAAGEHTVKFEDSVLREELVSMLRGTRIRPV</sequence>
<dbReference type="InterPro" id="IPR027272">
    <property type="entry name" value="Piezo"/>
</dbReference>
<evidence type="ECO:0008006" key="6">
    <source>
        <dbReference type="Google" id="ProtNLM"/>
    </source>
</evidence>
<comment type="caution">
    <text evidence="4">The sequence shown here is derived from an EMBL/GenBank/DDBJ whole genome shotgun (WGS) entry which is preliminary data.</text>
</comment>
<evidence type="ECO:0000256" key="1">
    <source>
        <dbReference type="SAM" id="Phobius"/>
    </source>
</evidence>
<dbReference type="PANTHER" id="PTHR47049">
    <property type="entry name" value="PIEZO-TYPE MECHANOSENSITIVE ION CHANNEL HOMOLOG"/>
    <property type="match status" value="1"/>
</dbReference>
<accession>A0ABR3NIU3</accession>
<keyword evidence="5" id="KW-1185">Reference proteome</keyword>
<feature type="domain" description="Piezo THU9 and anchor" evidence="3">
    <location>
        <begin position="1"/>
        <end position="189"/>
    </location>
</feature>
<feature type="domain" description="Piezo non-specific cation channel cap" evidence="2">
    <location>
        <begin position="227"/>
        <end position="337"/>
    </location>
</feature>
<dbReference type="Pfam" id="PF24874">
    <property type="entry name" value="Piezo_THU9_anchor"/>
    <property type="match status" value="1"/>
</dbReference>
<keyword evidence="1" id="KW-0472">Membrane</keyword>
<feature type="transmembrane region" description="Helical" evidence="1">
    <location>
        <begin position="167"/>
        <end position="191"/>
    </location>
</feature>
<dbReference type="InterPro" id="IPR031334">
    <property type="entry name" value="Piezo_cap_dom"/>
</dbReference>
<dbReference type="InterPro" id="IPR056770">
    <property type="entry name" value="Piezo_THU9_anchor"/>
</dbReference>
<dbReference type="Pfam" id="PF12166">
    <property type="entry name" value="Piezo_cap"/>
    <property type="match status" value="1"/>
</dbReference>
<evidence type="ECO:0000313" key="4">
    <source>
        <dbReference type="EMBL" id="KAL1276913.1"/>
    </source>
</evidence>
<evidence type="ECO:0000313" key="5">
    <source>
        <dbReference type="Proteomes" id="UP001558613"/>
    </source>
</evidence>
<protein>
    <recommendedName>
        <fullName evidence="6">Piezo non-specific cation channel R-Ras-binding domain-containing protein</fullName>
    </recommendedName>
</protein>
<dbReference type="Proteomes" id="UP001558613">
    <property type="component" value="Unassembled WGS sequence"/>
</dbReference>
<feature type="transmembrane region" description="Helical" evidence="1">
    <location>
        <begin position="21"/>
        <end position="43"/>
    </location>
</feature>
<feature type="transmembrane region" description="Helical" evidence="1">
    <location>
        <begin position="55"/>
        <end position="73"/>
    </location>
</feature>
<evidence type="ECO:0000259" key="2">
    <source>
        <dbReference type="Pfam" id="PF12166"/>
    </source>
</evidence>
<reference evidence="4 5" key="1">
    <citation type="submission" date="2023-09" db="EMBL/GenBank/DDBJ databases">
        <authorList>
            <person name="Wang M."/>
        </authorList>
    </citation>
    <scope>NUCLEOTIDE SEQUENCE [LARGE SCALE GENOMIC DNA]</scope>
    <source>
        <strain evidence="4">GT-2023</strain>
        <tissue evidence="4">Liver</tissue>
    </source>
</reference>
<evidence type="ECO:0000259" key="3">
    <source>
        <dbReference type="Pfam" id="PF24874"/>
    </source>
</evidence>
<dbReference type="EMBL" id="JAYMGO010000003">
    <property type="protein sequence ID" value="KAL1276913.1"/>
    <property type="molecule type" value="Genomic_DNA"/>
</dbReference>
<proteinExistence type="predicted"/>
<feature type="transmembrane region" description="Helical" evidence="1">
    <location>
        <begin position="127"/>
        <end position="146"/>
    </location>
</feature>
<name>A0ABR3NIU3_9TELE</name>
<keyword evidence="1" id="KW-0812">Transmembrane</keyword>
<feature type="transmembrane region" description="Helical" evidence="1">
    <location>
        <begin position="94"/>
        <end position="115"/>
    </location>
</feature>
<keyword evidence="1" id="KW-1133">Transmembrane helix</keyword>
<gene>
    <name evidence="4" type="ORF">QQF64_023586</name>
</gene>